<dbReference type="Gene3D" id="1.20.120.520">
    <property type="entry name" value="nmb1532 protein domain like"/>
    <property type="match status" value="1"/>
</dbReference>
<dbReference type="Proteomes" id="UP001519363">
    <property type="component" value="Unassembled WGS sequence"/>
</dbReference>
<feature type="domain" description="Hemerythrin-like" evidence="3">
    <location>
        <begin position="146"/>
        <end position="268"/>
    </location>
</feature>
<sequence length="269" mass="29560">MDFNKQVIEEFRANHGRVGGYFEGARLLLITTTGARSGRKHTNPVGYYPDADGRNMVIGSAGGAPKHPDWFHNLVANPVVTVEDGVFTYDAKATVLTGAARDEAFARAVEADAGWAEYQAKTSRVIPVVMLEAVSGGPPNASSPGEALVLVHNAFRRELELIRSEFARSGRTLGVQLRINCLVLCQGLSNHHTGEDRALFPMIEQRYPEAAPVVDRLRREHGRISELVEELRGVLDGGQGDARAEVDRLTRELERHLDYEEAQLLPLLG</sequence>
<comment type="similarity">
    <text evidence="1">Belongs to the F420H(2)-dependent quinone reductase family.</text>
</comment>
<dbReference type="Pfam" id="PF04075">
    <property type="entry name" value="F420H2_quin_red"/>
    <property type="match status" value="1"/>
</dbReference>
<dbReference type="EMBL" id="JAGIOO010000001">
    <property type="protein sequence ID" value="MBP2473377.1"/>
    <property type="molecule type" value="Genomic_DNA"/>
</dbReference>
<proteinExistence type="inferred from homology"/>
<gene>
    <name evidence="4" type="ORF">JOF53_002249</name>
</gene>
<dbReference type="InterPro" id="IPR004378">
    <property type="entry name" value="F420H2_quin_Rdtase"/>
</dbReference>
<dbReference type="SUPFAM" id="SSF50475">
    <property type="entry name" value="FMN-binding split barrel"/>
    <property type="match status" value="1"/>
</dbReference>
<comment type="catalytic activity">
    <reaction evidence="2">
        <text>oxidized coenzyme F420-(gamma-L-Glu)(n) + a quinol + H(+) = reduced coenzyme F420-(gamma-L-Glu)(n) + a quinone</text>
        <dbReference type="Rhea" id="RHEA:39663"/>
        <dbReference type="Rhea" id="RHEA-COMP:12939"/>
        <dbReference type="Rhea" id="RHEA-COMP:14378"/>
        <dbReference type="ChEBI" id="CHEBI:15378"/>
        <dbReference type="ChEBI" id="CHEBI:24646"/>
        <dbReference type="ChEBI" id="CHEBI:132124"/>
        <dbReference type="ChEBI" id="CHEBI:133980"/>
        <dbReference type="ChEBI" id="CHEBI:139511"/>
    </reaction>
</comment>
<evidence type="ECO:0000313" key="4">
    <source>
        <dbReference type="EMBL" id="MBP2473377.1"/>
    </source>
</evidence>
<dbReference type="CDD" id="cd12108">
    <property type="entry name" value="Hr-like"/>
    <property type="match status" value="1"/>
</dbReference>
<dbReference type="Pfam" id="PF01814">
    <property type="entry name" value="Hemerythrin"/>
    <property type="match status" value="1"/>
</dbReference>
<comment type="caution">
    <text evidence="4">The sequence shown here is derived from an EMBL/GenBank/DDBJ whole genome shotgun (WGS) entry which is preliminary data.</text>
</comment>
<dbReference type="NCBIfam" id="TIGR00026">
    <property type="entry name" value="hi_GC_TIGR00026"/>
    <property type="match status" value="1"/>
</dbReference>
<dbReference type="PANTHER" id="PTHR39428:SF1">
    <property type="entry name" value="F420H(2)-DEPENDENT QUINONE REDUCTASE RV1261C"/>
    <property type="match status" value="1"/>
</dbReference>
<evidence type="ECO:0000256" key="2">
    <source>
        <dbReference type="ARBA" id="ARBA00049106"/>
    </source>
</evidence>
<dbReference type="InterPro" id="IPR012312">
    <property type="entry name" value="Hemerythrin-like"/>
</dbReference>
<dbReference type="InterPro" id="IPR012349">
    <property type="entry name" value="Split_barrel_FMN-bd"/>
</dbReference>
<organism evidence="4 5">
    <name type="scientific">Crossiella equi</name>
    <dbReference type="NCBI Taxonomy" id="130796"/>
    <lineage>
        <taxon>Bacteria</taxon>
        <taxon>Bacillati</taxon>
        <taxon>Actinomycetota</taxon>
        <taxon>Actinomycetes</taxon>
        <taxon>Pseudonocardiales</taxon>
        <taxon>Pseudonocardiaceae</taxon>
        <taxon>Crossiella</taxon>
    </lineage>
</organism>
<protein>
    <submittedName>
        <fullName evidence="4">Deazaflavin-dependent oxidoreductase (Nitroreductase family)</fullName>
    </submittedName>
</protein>
<dbReference type="RefSeq" id="WP_086784068.1">
    <property type="nucleotide sequence ID" value="NZ_JAGIOO010000001.1"/>
</dbReference>
<evidence type="ECO:0000313" key="5">
    <source>
        <dbReference type="Proteomes" id="UP001519363"/>
    </source>
</evidence>
<evidence type="ECO:0000256" key="1">
    <source>
        <dbReference type="ARBA" id="ARBA00008710"/>
    </source>
</evidence>
<dbReference type="PANTHER" id="PTHR39428">
    <property type="entry name" value="F420H(2)-DEPENDENT QUINONE REDUCTASE RV1261C"/>
    <property type="match status" value="1"/>
</dbReference>
<name>A0ABS5A9W0_9PSEU</name>
<accession>A0ABS5A9W0</accession>
<keyword evidence="5" id="KW-1185">Reference proteome</keyword>
<evidence type="ECO:0000259" key="3">
    <source>
        <dbReference type="Pfam" id="PF01814"/>
    </source>
</evidence>
<dbReference type="Gene3D" id="2.30.110.10">
    <property type="entry name" value="Electron Transport, Fmn-binding Protein, Chain A"/>
    <property type="match status" value="1"/>
</dbReference>
<reference evidence="4 5" key="1">
    <citation type="submission" date="2021-03" db="EMBL/GenBank/DDBJ databases">
        <title>Sequencing the genomes of 1000 actinobacteria strains.</title>
        <authorList>
            <person name="Klenk H.-P."/>
        </authorList>
    </citation>
    <scope>NUCLEOTIDE SEQUENCE [LARGE SCALE GENOMIC DNA]</scope>
    <source>
        <strain evidence="4 5">DSM 44580</strain>
    </source>
</reference>